<dbReference type="PANTHER" id="PTHR44757">
    <property type="entry name" value="DIGUANYLATE CYCLASE DGCP"/>
    <property type="match status" value="1"/>
</dbReference>
<dbReference type="Gene3D" id="3.30.450.20">
    <property type="entry name" value="PAS domain"/>
    <property type="match status" value="1"/>
</dbReference>
<comment type="caution">
    <text evidence="4">The sequence shown here is derived from an EMBL/GenBank/DDBJ whole genome shotgun (WGS) entry which is preliminary data.</text>
</comment>
<accession>C4WGF6</accession>
<evidence type="ECO:0000256" key="1">
    <source>
        <dbReference type="SAM" id="Phobius"/>
    </source>
</evidence>
<gene>
    <name evidence="4" type="ORF">OINT_1001893</name>
</gene>
<feature type="transmembrane region" description="Helical" evidence="1">
    <location>
        <begin position="95"/>
        <end position="118"/>
    </location>
</feature>
<evidence type="ECO:0000259" key="2">
    <source>
        <dbReference type="PROSITE" id="PS50883"/>
    </source>
</evidence>
<dbReference type="EMBL" id="ACQA01000001">
    <property type="protein sequence ID" value="EEQ96463.1"/>
    <property type="molecule type" value="Genomic_DNA"/>
</dbReference>
<dbReference type="Gene3D" id="3.20.20.450">
    <property type="entry name" value="EAL domain"/>
    <property type="match status" value="1"/>
</dbReference>
<dbReference type="NCBIfam" id="TIGR00254">
    <property type="entry name" value="GGDEF"/>
    <property type="match status" value="1"/>
</dbReference>
<organism evidence="4 5">
    <name type="scientific">Brucella intermedia LMG 3301</name>
    <dbReference type="NCBI Taxonomy" id="641118"/>
    <lineage>
        <taxon>Bacteria</taxon>
        <taxon>Pseudomonadati</taxon>
        <taxon>Pseudomonadota</taxon>
        <taxon>Alphaproteobacteria</taxon>
        <taxon>Hyphomicrobiales</taxon>
        <taxon>Brucellaceae</taxon>
        <taxon>Brucella/Ochrobactrum group</taxon>
        <taxon>Brucella</taxon>
    </lineage>
</organism>
<sequence>MHRMWQSRKPEIPADVRLSFLRALYGNRTTLWFGLLAHVVACVVIYVKTDDWRYLMFAGVFAIVAVGRIFDMHKFDQARQQPLSHADLDRWETRYLIGASAVCLTLGMLCFFSSFVLRDSFAELASLTVLLASVVSIVGRNYASAKAVILMSACTLLPVLAGLILAGTPFHVIIGLLLIPYFLSNIQMANGLREFLFAAVMGKRRLSIVAGRFDAALNNMPQGLLMFDSQQRIAVINNKAKAMLQIAEHTKLHGRKLDVLLRYCAKKGLFPQTDLKSVHVRMQDLLIGKRARDIFQLSNQRYIECIGNQTLNEGAVLMFEDVTQRVEAEARIQHMARYDGLTGLPNRNYFETMVRSLRPHQKKGTQVALIVIDINHFKHVNDTLGHHTGDVLLRLFAERLNSLDPQRFVASRFGGDEFVVFVFNLRGEADIAGVMDHIMAVATGVYDLDGDQVQIDISAGVAIENVERSDVGSMHINADLALYEAKSTEEKSWSVFVDAMDTKYRGRQKLKADLRLAINHGEIKVVYQPIVSAQSLRVVACEALARWEHPELGFVPPAEFIPLAEEMGIITDITRFMLEQACADCLSWGDRIGVSVNLSAIDLKSNDIARDIANALQKSGLPAHRLEVEVTESAIISDRNKTSMVLQRLKNAGINIALDDFGTGYSSLSYLNTLPLTKVKVDRSFVRDITTDRRSLMLLRGVTQLSHELGLGVTVEGVETEEQLALIRVAAGADLVQGYLLGMPVPMEAISAMTAKAAARRDGGRTVA</sequence>
<dbReference type="SMART" id="SM00267">
    <property type="entry name" value="GGDEF"/>
    <property type="match status" value="1"/>
</dbReference>
<dbReference type="PROSITE" id="PS50887">
    <property type="entry name" value="GGDEF"/>
    <property type="match status" value="1"/>
</dbReference>
<dbReference type="PANTHER" id="PTHR44757:SF2">
    <property type="entry name" value="BIOFILM ARCHITECTURE MAINTENANCE PROTEIN MBAA"/>
    <property type="match status" value="1"/>
</dbReference>
<proteinExistence type="predicted"/>
<dbReference type="InterPro" id="IPR001633">
    <property type="entry name" value="EAL_dom"/>
</dbReference>
<dbReference type="InterPro" id="IPR052155">
    <property type="entry name" value="Biofilm_reg_signaling"/>
</dbReference>
<feature type="domain" description="EAL" evidence="2">
    <location>
        <begin position="507"/>
        <end position="758"/>
    </location>
</feature>
<dbReference type="InterPro" id="IPR035919">
    <property type="entry name" value="EAL_sf"/>
</dbReference>
<protein>
    <submittedName>
        <fullName evidence="4">Diguanylate cyclase (GGDEF) domain-containing protein</fullName>
    </submittedName>
</protein>
<name>C4WGF6_9HYPH</name>
<keyword evidence="1" id="KW-0472">Membrane</keyword>
<dbReference type="InterPro" id="IPR000160">
    <property type="entry name" value="GGDEF_dom"/>
</dbReference>
<feature type="transmembrane region" description="Helical" evidence="1">
    <location>
        <begin position="52"/>
        <end position="70"/>
    </location>
</feature>
<feature type="transmembrane region" description="Helical" evidence="1">
    <location>
        <begin position="124"/>
        <end position="143"/>
    </location>
</feature>
<dbReference type="SUPFAM" id="SSF55073">
    <property type="entry name" value="Nucleotide cyclase"/>
    <property type="match status" value="1"/>
</dbReference>
<feature type="transmembrane region" description="Helical" evidence="1">
    <location>
        <begin position="29"/>
        <end position="46"/>
    </location>
</feature>
<dbReference type="CDD" id="cd01948">
    <property type="entry name" value="EAL"/>
    <property type="match status" value="1"/>
</dbReference>
<dbReference type="Proteomes" id="UP000004386">
    <property type="component" value="Unassembled WGS sequence"/>
</dbReference>
<evidence type="ECO:0000313" key="4">
    <source>
        <dbReference type="EMBL" id="EEQ96463.1"/>
    </source>
</evidence>
<dbReference type="Gene3D" id="3.30.70.270">
    <property type="match status" value="1"/>
</dbReference>
<evidence type="ECO:0000313" key="5">
    <source>
        <dbReference type="Proteomes" id="UP000004386"/>
    </source>
</evidence>
<dbReference type="InterPro" id="IPR029787">
    <property type="entry name" value="Nucleotide_cyclase"/>
</dbReference>
<keyword evidence="1" id="KW-0812">Transmembrane</keyword>
<feature type="transmembrane region" description="Helical" evidence="1">
    <location>
        <begin position="155"/>
        <end position="183"/>
    </location>
</feature>
<evidence type="ECO:0000259" key="3">
    <source>
        <dbReference type="PROSITE" id="PS50887"/>
    </source>
</evidence>
<reference evidence="4 5" key="1">
    <citation type="submission" date="2009-05" db="EMBL/GenBank/DDBJ databases">
        <authorList>
            <person name="Setubal J.C."/>
            <person name="Boyle S."/>
            <person name="Crasta O.R."/>
            <person name="Gillespie J.J."/>
            <person name="Kenyon R.W."/>
            <person name="Lu J."/>
            <person name="Mane S."/>
            <person name="Nagrani S."/>
            <person name="Shallom J.M."/>
            <person name="Shallom S."/>
            <person name="Shukla M."/>
            <person name="Snyder E.E."/>
            <person name="Sobral B.W."/>
            <person name="Wattam A.R."/>
            <person name="Will R."/>
            <person name="Williams K."/>
            <person name="Yoo H."/>
            <person name="Munk C."/>
            <person name="Tapia R."/>
            <person name="Green L."/>
            <person name="Rogers Y."/>
            <person name="Detter J.C."/>
            <person name="Bruce D."/>
            <person name="Brettin T.S."/>
            <person name="Tsolis R."/>
        </authorList>
    </citation>
    <scope>NUCLEOTIDE SEQUENCE [LARGE SCALE GENOMIC DNA]</scope>
    <source>
        <strain evidence="4 5">LMG 3301</strain>
    </source>
</reference>
<dbReference type="CDD" id="cd01949">
    <property type="entry name" value="GGDEF"/>
    <property type="match status" value="1"/>
</dbReference>
<keyword evidence="1" id="KW-1133">Transmembrane helix</keyword>
<dbReference type="PROSITE" id="PS50883">
    <property type="entry name" value="EAL"/>
    <property type="match status" value="1"/>
</dbReference>
<dbReference type="SUPFAM" id="SSF141868">
    <property type="entry name" value="EAL domain-like"/>
    <property type="match status" value="1"/>
</dbReference>
<dbReference type="AlphaFoldDB" id="C4WGF6"/>
<feature type="domain" description="GGDEF" evidence="3">
    <location>
        <begin position="365"/>
        <end position="498"/>
    </location>
</feature>
<dbReference type="Pfam" id="PF00990">
    <property type="entry name" value="GGDEF"/>
    <property type="match status" value="1"/>
</dbReference>
<dbReference type="SMART" id="SM00052">
    <property type="entry name" value="EAL"/>
    <property type="match status" value="1"/>
</dbReference>
<dbReference type="Pfam" id="PF00563">
    <property type="entry name" value="EAL"/>
    <property type="match status" value="1"/>
</dbReference>
<dbReference type="Pfam" id="PF12860">
    <property type="entry name" value="PAS_7"/>
    <property type="match status" value="1"/>
</dbReference>
<dbReference type="HOGENOM" id="CLU_000445_70_49_5"/>
<dbReference type="InterPro" id="IPR043128">
    <property type="entry name" value="Rev_trsase/Diguanyl_cyclase"/>
</dbReference>